<evidence type="ECO:0000256" key="1">
    <source>
        <dbReference type="SAM" id="Phobius"/>
    </source>
</evidence>
<sequence length="393" mass="44848">MTSILEKHPLDCYTLYQPLVSPVLRWEFLKGLFDIELDLASISATDRAYESFFHRYHSLCTLAANKSPSINEITHYRFLRVIGWLKNEKFDEVVRCTVLTTVFNEFQSEQNPCLQDIQTQEDAAEVIQTLLDLAASTWLMLTVGKFPGDATYDEPVSWHRKQPLHFLTNLPNKTPLHLSQSQAAYPSVLTATFPPQPSSNDKIKLPQTFTASPLETIGGIQINWTSNLADHLLLRDDDTVLLLFHQISILDLHALSPTSPLPRDLIDETIRTTSLLIPPVLGSPNPWFLRRQQASSHSPLDAAAGLCKRLNSTDRQIENFHYWRDRLVLLKRTFDEAEPRTVRQLWEDDRKRAQWFTFWVAVLVFVMTVVFGVVQSVAGIVQAWASVKALRQG</sequence>
<keyword evidence="1" id="KW-1133">Transmembrane helix</keyword>
<dbReference type="Proteomes" id="UP001161017">
    <property type="component" value="Unassembled WGS sequence"/>
</dbReference>
<protein>
    <submittedName>
        <fullName evidence="2">Uncharacterized protein</fullName>
    </submittedName>
</protein>
<organism evidence="2 3">
    <name type="scientific">Ramalina farinacea</name>
    <dbReference type="NCBI Taxonomy" id="258253"/>
    <lineage>
        <taxon>Eukaryota</taxon>
        <taxon>Fungi</taxon>
        <taxon>Dikarya</taxon>
        <taxon>Ascomycota</taxon>
        <taxon>Pezizomycotina</taxon>
        <taxon>Lecanoromycetes</taxon>
        <taxon>OSLEUM clade</taxon>
        <taxon>Lecanoromycetidae</taxon>
        <taxon>Lecanorales</taxon>
        <taxon>Lecanorineae</taxon>
        <taxon>Ramalinaceae</taxon>
        <taxon>Ramalina</taxon>
    </lineage>
</organism>
<name>A0AA43QJX6_9LECA</name>
<dbReference type="EMBL" id="JAPUFD010000005">
    <property type="protein sequence ID" value="MDI1487117.1"/>
    <property type="molecule type" value="Genomic_DNA"/>
</dbReference>
<gene>
    <name evidence="2" type="ORF">OHK93_006385</name>
</gene>
<reference evidence="2" key="1">
    <citation type="journal article" date="2023" name="Genome Biol. Evol.">
        <title>First Whole Genome Sequence and Flow Cytometry Genome Size Data for the Lichen-Forming Fungus Ramalina farinacea (Ascomycota).</title>
        <authorList>
            <person name="Llewellyn T."/>
            <person name="Mian S."/>
            <person name="Hill R."/>
            <person name="Leitch I.J."/>
            <person name="Gaya E."/>
        </authorList>
    </citation>
    <scope>NUCLEOTIDE SEQUENCE</scope>
    <source>
        <strain evidence="2">LIQ254RAFAR</strain>
    </source>
</reference>
<keyword evidence="1" id="KW-0472">Membrane</keyword>
<comment type="caution">
    <text evidence="2">The sequence shown here is derived from an EMBL/GenBank/DDBJ whole genome shotgun (WGS) entry which is preliminary data.</text>
</comment>
<feature type="transmembrane region" description="Helical" evidence="1">
    <location>
        <begin position="355"/>
        <end position="381"/>
    </location>
</feature>
<keyword evidence="1" id="KW-0812">Transmembrane</keyword>
<evidence type="ECO:0000313" key="2">
    <source>
        <dbReference type="EMBL" id="MDI1487117.1"/>
    </source>
</evidence>
<keyword evidence="3" id="KW-1185">Reference proteome</keyword>
<proteinExistence type="predicted"/>
<accession>A0AA43QJX6</accession>
<evidence type="ECO:0000313" key="3">
    <source>
        <dbReference type="Proteomes" id="UP001161017"/>
    </source>
</evidence>
<dbReference type="AlphaFoldDB" id="A0AA43QJX6"/>